<dbReference type="GO" id="GO:0005886">
    <property type="term" value="C:plasma membrane"/>
    <property type="evidence" value="ECO:0007669"/>
    <property type="project" value="UniProtKB-SubCell"/>
</dbReference>
<proteinExistence type="inferred from homology"/>
<name>A0A1H4E0J2_9GAMM</name>
<dbReference type="Pfam" id="PF01925">
    <property type="entry name" value="TauE"/>
    <property type="match status" value="1"/>
</dbReference>
<feature type="transmembrane region" description="Helical" evidence="6">
    <location>
        <begin position="81"/>
        <end position="100"/>
    </location>
</feature>
<sequence>MLTTLALYLLLGALAGVVAGLFGIGGGLLIVPVLIVTFELQGISAAVLTHMAVATSLATIVVTSISSVRAHHGRRAVRWELFRPLGAGILFGALLGVNTAVQLPGPVLQLTIGIFVLLVAIQMALNLKPSAGDAQPSKPELGVAGAGIGWASAIFGIGGGTLTVPYLNWRRIDMQQAVATSAACGLPIALMGAGTNIWLGWGEQQLPAWSLGYVYLPAFAGIVVASYLTAPIGARLAHSLPQAKLKKVFALFLLAVSLRFILGNLW</sequence>
<dbReference type="OrthoDB" id="457670at2"/>
<feature type="transmembrane region" description="Helical" evidence="6">
    <location>
        <begin position="213"/>
        <end position="236"/>
    </location>
</feature>
<evidence type="ECO:0000313" key="7">
    <source>
        <dbReference type="EMBL" id="SEA78317.1"/>
    </source>
</evidence>
<dbReference type="RefSeq" id="WP_091826357.1">
    <property type="nucleotide sequence ID" value="NZ_FNRJ01000007.1"/>
</dbReference>
<dbReference type="AlphaFoldDB" id="A0A1H4E0J2"/>
<protein>
    <recommendedName>
        <fullName evidence="6">Probable membrane transporter protein</fullName>
    </recommendedName>
</protein>
<evidence type="ECO:0000256" key="3">
    <source>
        <dbReference type="ARBA" id="ARBA00022692"/>
    </source>
</evidence>
<organism evidence="7 8">
    <name type="scientific">Marinobacterium iners DSM 11526</name>
    <dbReference type="NCBI Taxonomy" id="1122198"/>
    <lineage>
        <taxon>Bacteria</taxon>
        <taxon>Pseudomonadati</taxon>
        <taxon>Pseudomonadota</taxon>
        <taxon>Gammaproteobacteria</taxon>
        <taxon>Oceanospirillales</taxon>
        <taxon>Oceanospirillaceae</taxon>
        <taxon>Marinobacterium</taxon>
    </lineage>
</organism>
<feature type="transmembrane region" description="Helical" evidence="6">
    <location>
        <begin position="248"/>
        <end position="265"/>
    </location>
</feature>
<keyword evidence="8" id="KW-1185">Reference proteome</keyword>
<keyword evidence="4 6" id="KW-1133">Transmembrane helix</keyword>
<feature type="transmembrane region" description="Helical" evidence="6">
    <location>
        <begin position="179"/>
        <end position="201"/>
    </location>
</feature>
<evidence type="ECO:0000256" key="1">
    <source>
        <dbReference type="ARBA" id="ARBA00004141"/>
    </source>
</evidence>
<accession>A0A1H4E0J2</accession>
<evidence type="ECO:0000256" key="6">
    <source>
        <dbReference type="RuleBase" id="RU363041"/>
    </source>
</evidence>
<evidence type="ECO:0000256" key="4">
    <source>
        <dbReference type="ARBA" id="ARBA00022989"/>
    </source>
</evidence>
<evidence type="ECO:0000256" key="2">
    <source>
        <dbReference type="ARBA" id="ARBA00009142"/>
    </source>
</evidence>
<dbReference type="PANTHER" id="PTHR43483">
    <property type="entry name" value="MEMBRANE TRANSPORTER PROTEIN HI_0806-RELATED"/>
    <property type="match status" value="1"/>
</dbReference>
<dbReference type="InterPro" id="IPR002781">
    <property type="entry name" value="TM_pro_TauE-like"/>
</dbReference>
<feature type="transmembrane region" description="Helical" evidence="6">
    <location>
        <begin position="47"/>
        <end position="69"/>
    </location>
</feature>
<feature type="transmembrane region" description="Helical" evidence="6">
    <location>
        <begin position="147"/>
        <end position="167"/>
    </location>
</feature>
<keyword evidence="6" id="KW-1003">Cell membrane</keyword>
<evidence type="ECO:0000313" key="8">
    <source>
        <dbReference type="Proteomes" id="UP000242469"/>
    </source>
</evidence>
<evidence type="ECO:0000256" key="5">
    <source>
        <dbReference type="ARBA" id="ARBA00023136"/>
    </source>
</evidence>
<feature type="transmembrane region" description="Helical" evidence="6">
    <location>
        <begin position="6"/>
        <end position="35"/>
    </location>
</feature>
<dbReference type="STRING" id="1122198.SAMN02745729_10785"/>
<dbReference type="EMBL" id="FNRJ01000007">
    <property type="protein sequence ID" value="SEA78317.1"/>
    <property type="molecule type" value="Genomic_DNA"/>
</dbReference>
<dbReference type="Proteomes" id="UP000242469">
    <property type="component" value="Unassembled WGS sequence"/>
</dbReference>
<keyword evidence="5 6" id="KW-0472">Membrane</keyword>
<keyword evidence="3 6" id="KW-0812">Transmembrane</keyword>
<comment type="subcellular location">
    <subcellularLocation>
        <location evidence="6">Cell membrane</location>
        <topology evidence="6">Multi-pass membrane protein</topology>
    </subcellularLocation>
    <subcellularLocation>
        <location evidence="1">Membrane</location>
        <topology evidence="1">Multi-pass membrane protein</topology>
    </subcellularLocation>
</comment>
<feature type="transmembrane region" description="Helical" evidence="6">
    <location>
        <begin position="107"/>
        <end position="127"/>
    </location>
</feature>
<reference evidence="8" key="1">
    <citation type="submission" date="2016-10" db="EMBL/GenBank/DDBJ databases">
        <authorList>
            <person name="Varghese N."/>
            <person name="Submissions S."/>
        </authorList>
    </citation>
    <scope>NUCLEOTIDE SEQUENCE [LARGE SCALE GENOMIC DNA]</scope>
    <source>
        <strain evidence="8">DSM 11526</strain>
    </source>
</reference>
<dbReference type="PANTHER" id="PTHR43483:SF3">
    <property type="entry name" value="MEMBRANE TRANSPORTER PROTEIN HI_0806-RELATED"/>
    <property type="match status" value="1"/>
</dbReference>
<gene>
    <name evidence="7" type="ORF">SAMN02745729_10785</name>
</gene>
<comment type="similarity">
    <text evidence="2 6">Belongs to the 4-toluene sulfonate uptake permease (TSUP) (TC 2.A.102) family.</text>
</comment>